<evidence type="ECO:0000259" key="9">
    <source>
        <dbReference type="Pfam" id="PF01259"/>
    </source>
</evidence>
<dbReference type="HAMAP" id="MF_00137">
    <property type="entry name" value="SAICAR_synth"/>
    <property type="match status" value="1"/>
</dbReference>
<accession>A0A6J4KC90</accession>
<keyword evidence="5 8" id="KW-0658">Purine biosynthesis</keyword>
<dbReference type="Pfam" id="PF01259">
    <property type="entry name" value="SAICAR_synt"/>
    <property type="match status" value="1"/>
</dbReference>
<dbReference type="NCBIfam" id="NF010568">
    <property type="entry name" value="PRK13961.1"/>
    <property type="match status" value="1"/>
</dbReference>
<feature type="domain" description="SAICAR synthetase/ADE2 N-terminal" evidence="9">
    <location>
        <begin position="74"/>
        <end position="324"/>
    </location>
</feature>
<dbReference type="Gene3D" id="3.30.470.20">
    <property type="entry name" value="ATP-grasp fold, B domain"/>
    <property type="match status" value="1"/>
</dbReference>
<evidence type="ECO:0000256" key="7">
    <source>
        <dbReference type="ARBA" id="ARBA00048475"/>
    </source>
</evidence>
<comment type="catalytic activity">
    <reaction evidence="7 8">
        <text>5-amino-1-(5-phospho-D-ribosyl)imidazole-4-carboxylate + L-aspartate + ATP = (2S)-2-[5-amino-1-(5-phospho-beta-D-ribosyl)imidazole-4-carboxamido]succinate + ADP + phosphate + 2 H(+)</text>
        <dbReference type="Rhea" id="RHEA:22628"/>
        <dbReference type="ChEBI" id="CHEBI:15378"/>
        <dbReference type="ChEBI" id="CHEBI:29991"/>
        <dbReference type="ChEBI" id="CHEBI:30616"/>
        <dbReference type="ChEBI" id="CHEBI:43474"/>
        <dbReference type="ChEBI" id="CHEBI:58443"/>
        <dbReference type="ChEBI" id="CHEBI:77657"/>
        <dbReference type="ChEBI" id="CHEBI:456216"/>
        <dbReference type="EC" id="6.3.2.6"/>
    </reaction>
</comment>
<name>A0A6J4KC90_9BACT</name>
<evidence type="ECO:0000256" key="4">
    <source>
        <dbReference type="ARBA" id="ARBA00022741"/>
    </source>
</evidence>
<comment type="similarity">
    <text evidence="2 8">Belongs to the SAICAR synthetase family.</text>
</comment>
<comment type="pathway">
    <text evidence="1 8">Purine metabolism; IMP biosynthesis via de novo pathway; 5-amino-1-(5-phospho-D-ribosyl)imidazole-4-carboxamide from 5-amino-1-(5-phospho-D-ribosyl)imidazole-4-carboxylate: step 1/2.</text>
</comment>
<organism evidence="10">
    <name type="scientific">uncultured Gemmatimonadota bacterium</name>
    <dbReference type="NCBI Taxonomy" id="203437"/>
    <lineage>
        <taxon>Bacteria</taxon>
        <taxon>Pseudomonadati</taxon>
        <taxon>Gemmatimonadota</taxon>
        <taxon>environmental samples</taxon>
    </lineage>
</organism>
<dbReference type="GO" id="GO:0004639">
    <property type="term" value="F:phosphoribosylaminoimidazolesuccinocarboxamide synthase activity"/>
    <property type="evidence" value="ECO:0007669"/>
    <property type="project" value="UniProtKB-UniRule"/>
</dbReference>
<dbReference type="PANTHER" id="PTHR43700">
    <property type="entry name" value="PHOSPHORIBOSYLAMINOIMIDAZOLE-SUCCINOCARBOXAMIDE SYNTHASE"/>
    <property type="match status" value="1"/>
</dbReference>
<dbReference type="NCBIfam" id="TIGR00081">
    <property type="entry name" value="purC"/>
    <property type="match status" value="1"/>
</dbReference>
<dbReference type="Gene3D" id="3.30.200.20">
    <property type="entry name" value="Phosphorylase Kinase, domain 1"/>
    <property type="match status" value="1"/>
</dbReference>
<dbReference type="CDD" id="cd01414">
    <property type="entry name" value="SAICAR_synt_Sc"/>
    <property type="match status" value="1"/>
</dbReference>
<dbReference type="FunFam" id="3.30.470.20:FF:000015">
    <property type="entry name" value="Phosphoribosylaminoimidazole-succinocarboxamide synthase"/>
    <property type="match status" value="1"/>
</dbReference>
<dbReference type="InterPro" id="IPR028923">
    <property type="entry name" value="SAICAR_synt/ADE2_N"/>
</dbReference>
<dbReference type="UniPathway" id="UPA00074">
    <property type="reaction ID" value="UER00131"/>
</dbReference>
<gene>
    <name evidence="8" type="primary">purC</name>
    <name evidence="10" type="ORF">AVDCRST_MAG68-673</name>
</gene>
<keyword evidence="4 8" id="KW-0547">Nucleotide-binding</keyword>
<dbReference type="GO" id="GO:0006189">
    <property type="term" value="P:'de novo' IMP biosynthetic process"/>
    <property type="evidence" value="ECO:0007669"/>
    <property type="project" value="UniProtKB-UniRule"/>
</dbReference>
<sequence>MHVQGLTPGPGRGTHERTCQGYVTGTPHLVTMRGFGCPAPAAPLPCRAPTTTPDGARALNATVAATDLPFPLRVRGKVRDVYDLGDALLMVATDRVSAFDVVLPNAVPRKGEVLTLLSAWWFARTADLVPNHLLSVDPDAIGERYPALEPLREVWARRSTLVRKLEPFPVECVVRGYLSGSAYKEYAERGTLAGEPLPAGLRESEPLPEPLFSPATKAETGHDENIAFTRMREIVGAEAAGRLRAHSLAVYGRGRETAARAGIIVADTKFEFGTDPDGTIRLMDEVLTPDSSRFWPADLYQPGRGQPSLDKQPLRDYLETLTTAGRWNKTAPGPDLPAGVIAETSARYQDAFRRLTGRTLDEFPLHAPEAA</sequence>
<dbReference type="InterPro" id="IPR001636">
    <property type="entry name" value="SAICAR_synth"/>
</dbReference>
<dbReference type="GO" id="GO:0005524">
    <property type="term" value="F:ATP binding"/>
    <property type="evidence" value="ECO:0007669"/>
    <property type="project" value="UniProtKB-KW"/>
</dbReference>
<evidence type="ECO:0000256" key="2">
    <source>
        <dbReference type="ARBA" id="ARBA00010190"/>
    </source>
</evidence>
<dbReference type="GO" id="GO:0005737">
    <property type="term" value="C:cytoplasm"/>
    <property type="evidence" value="ECO:0007669"/>
    <property type="project" value="TreeGrafter"/>
</dbReference>
<dbReference type="SUPFAM" id="SSF56104">
    <property type="entry name" value="SAICAR synthase-like"/>
    <property type="match status" value="1"/>
</dbReference>
<evidence type="ECO:0000313" key="10">
    <source>
        <dbReference type="EMBL" id="CAA9301898.1"/>
    </source>
</evidence>
<dbReference type="AlphaFoldDB" id="A0A6J4KC90"/>
<protein>
    <recommendedName>
        <fullName evidence="8">Phosphoribosylaminoimidazole-succinocarboxamide synthase</fullName>
        <ecNumber evidence="8">6.3.2.6</ecNumber>
    </recommendedName>
    <alternativeName>
        <fullName evidence="8">SAICAR synthetase</fullName>
    </alternativeName>
</protein>
<keyword evidence="3 8" id="KW-0436">Ligase</keyword>
<keyword evidence="6 8" id="KW-0067">ATP-binding</keyword>
<evidence type="ECO:0000256" key="6">
    <source>
        <dbReference type="ARBA" id="ARBA00022840"/>
    </source>
</evidence>
<evidence type="ECO:0000256" key="1">
    <source>
        <dbReference type="ARBA" id="ARBA00004672"/>
    </source>
</evidence>
<dbReference type="EC" id="6.3.2.6" evidence="8"/>
<evidence type="ECO:0000256" key="3">
    <source>
        <dbReference type="ARBA" id="ARBA00022598"/>
    </source>
</evidence>
<dbReference type="InterPro" id="IPR018236">
    <property type="entry name" value="SAICAR_synthetase_CS"/>
</dbReference>
<dbReference type="PANTHER" id="PTHR43700:SF1">
    <property type="entry name" value="PHOSPHORIBOSYLAMINOIMIDAZOLE-SUCCINOCARBOXAMIDE SYNTHASE"/>
    <property type="match status" value="1"/>
</dbReference>
<evidence type="ECO:0000256" key="8">
    <source>
        <dbReference type="HAMAP-Rule" id="MF_00137"/>
    </source>
</evidence>
<dbReference type="PROSITE" id="PS01057">
    <property type="entry name" value="SAICAR_SYNTHETASE_1"/>
    <property type="match status" value="1"/>
</dbReference>
<reference evidence="10" key="1">
    <citation type="submission" date="2020-02" db="EMBL/GenBank/DDBJ databases">
        <authorList>
            <person name="Meier V. D."/>
        </authorList>
    </citation>
    <scope>NUCLEOTIDE SEQUENCE</scope>
    <source>
        <strain evidence="10">AVDCRST_MAG68</strain>
    </source>
</reference>
<evidence type="ECO:0000256" key="5">
    <source>
        <dbReference type="ARBA" id="ARBA00022755"/>
    </source>
</evidence>
<proteinExistence type="inferred from homology"/>
<dbReference type="EMBL" id="CADCTW010000031">
    <property type="protein sequence ID" value="CAA9301898.1"/>
    <property type="molecule type" value="Genomic_DNA"/>
</dbReference>